<evidence type="ECO:0000313" key="3">
    <source>
        <dbReference type="Proteomes" id="UP000245207"/>
    </source>
</evidence>
<dbReference type="InterPro" id="IPR012442">
    <property type="entry name" value="DUF1645_plant"/>
</dbReference>
<reference evidence="2 3" key="1">
    <citation type="journal article" date="2018" name="Mol. Plant">
        <title>The genome of Artemisia annua provides insight into the evolution of Asteraceae family and artemisinin biosynthesis.</title>
        <authorList>
            <person name="Shen Q."/>
            <person name="Zhang L."/>
            <person name="Liao Z."/>
            <person name="Wang S."/>
            <person name="Yan T."/>
            <person name="Shi P."/>
            <person name="Liu M."/>
            <person name="Fu X."/>
            <person name="Pan Q."/>
            <person name="Wang Y."/>
            <person name="Lv Z."/>
            <person name="Lu X."/>
            <person name="Zhang F."/>
            <person name="Jiang W."/>
            <person name="Ma Y."/>
            <person name="Chen M."/>
            <person name="Hao X."/>
            <person name="Li L."/>
            <person name="Tang Y."/>
            <person name="Lv G."/>
            <person name="Zhou Y."/>
            <person name="Sun X."/>
            <person name="Brodelius P.E."/>
            <person name="Rose J.K.C."/>
            <person name="Tang K."/>
        </authorList>
    </citation>
    <scope>NUCLEOTIDE SEQUENCE [LARGE SCALE GENOMIC DNA]</scope>
    <source>
        <strain evidence="3">cv. Huhao1</strain>
        <tissue evidence="2">Leaf</tissue>
    </source>
</reference>
<dbReference type="OrthoDB" id="666789at2759"/>
<gene>
    <name evidence="2" type="ORF">CTI12_AA392450</name>
</gene>
<dbReference type="PANTHER" id="PTHR33095">
    <property type="entry name" value="OS07G0619500 PROTEIN"/>
    <property type="match status" value="1"/>
</dbReference>
<accession>A0A2U1M9M2</accession>
<evidence type="ECO:0000313" key="2">
    <source>
        <dbReference type="EMBL" id="PWA57948.1"/>
    </source>
</evidence>
<dbReference type="EMBL" id="PKPP01006029">
    <property type="protein sequence ID" value="PWA57948.1"/>
    <property type="molecule type" value="Genomic_DNA"/>
</dbReference>
<comment type="caution">
    <text evidence="2">The sequence shown here is derived from an EMBL/GenBank/DDBJ whole genome shotgun (WGS) entry which is preliminary data.</text>
</comment>
<protein>
    <submittedName>
        <fullName evidence="2">Uncharacterized protein</fullName>
    </submittedName>
</protein>
<dbReference type="PANTHER" id="PTHR33095:SF23">
    <property type="entry name" value="DUF1645 FAMILY PROTEIN"/>
    <property type="match status" value="1"/>
</dbReference>
<evidence type="ECO:0000256" key="1">
    <source>
        <dbReference type="SAM" id="MobiDB-lite"/>
    </source>
</evidence>
<dbReference type="Proteomes" id="UP000245207">
    <property type="component" value="Unassembled WGS sequence"/>
</dbReference>
<sequence>MHSSKLTEIISPSFTSHSSNNLADVAARVISEFRQNNNNEYDHIFNFSNSNPQHENNDVDGNDSDNDKHDEEFEFAIMHENSNSSCHQHILQPQYPLFDTSLLLTVDPNLLKLVTHTVDITCTNRTKSLVVRLPLIKLFNEDRDFMSSEADDDDDLEGVTPGTYCVWKPKANSQEKCNSGNSSRRWKLRDILPSSQGLLGAFTTVSWSNRNLRPF</sequence>
<dbReference type="Pfam" id="PF07816">
    <property type="entry name" value="DUF1645"/>
    <property type="match status" value="1"/>
</dbReference>
<organism evidence="2 3">
    <name type="scientific">Artemisia annua</name>
    <name type="common">Sweet wormwood</name>
    <dbReference type="NCBI Taxonomy" id="35608"/>
    <lineage>
        <taxon>Eukaryota</taxon>
        <taxon>Viridiplantae</taxon>
        <taxon>Streptophyta</taxon>
        <taxon>Embryophyta</taxon>
        <taxon>Tracheophyta</taxon>
        <taxon>Spermatophyta</taxon>
        <taxon>Magnoliopsida</taxon>
        <taxon>eudicotyledons</taxon>
        <taxon>Gunneridae</taxon>
        <taxon>Pentapetalae</taxon>
        <taxon>asterids</taxon>
        <taxon>campanulids</taxon>
        <taxon>Asterales</taxon>
        <taxon>Asteraceae</taxon>
        <taxon>Asteroideae</taxon>
        <taxon>Anthemideae</taxon>
        <taxon>Artemisiinae</taxon>
        <taxon>Artemisia</taxon>
    </lineage>
</organism>
<dbReference type="STRING" id="35608.A0A2U1M9M2"/>
<dbReference type="AlphaFoldDB" id="A0A2U1M9M2"/>
<proteinExistence type="predicted"/>
<keyword evidence="3" id="KW-1185">Reference proteome</keyword>
<name>A0A2U1M9M2_ARTAN</name>
<feature type="region of interest" description="Disordered" evidence="1">
    <location>
        <begin position="46"/>
        <end position="68"/>
    </location>
</feature>